<dbReference type="AlphaFoldDB" id="A0A8B8FUP9"/>
<keyword evidence="3" id="KW-0677">Repeat</keyword>
<evidence type="ECO:0000256" key="4">
    <source>
        <dbReference type="ARBA" id="ARBA00022786"/>
    </source>
</evidence>
<dbReference type="PROSITE" id="PS50176">
    <property type="entry name" value="ARM_REPEAT"/>
    <property type="match status" value="1"/>
</dbReference>
<dbReference type="InterPro" id="IPR032675">
    <property type="entry name" value="LRR_dom_sf"/>
</dbReference>
<dbReference type="GeneID" id="112686227"/>
<dbReference type="Pfam" id="PF22964">
    <property type="entry name" value="ZER1-like_2nd"/>
    <property type="match status" value="1"/>
</dbReference>
<dbReference type="PANTHER" id="PTHR12904:SF23">
    <property type="entry name" value="PROTEIN ZER-1 HOMOLOG"/>
    <property type="match status" value="1"/>
</dbReference>
<feature type="domain" description="Protein zer-1 homolog-like C-terminal" evidence="8">
    <location>
        <begin position="414"/>
        <end position="773"/>
    </location>
</feature>
<evidence type="ECO:0000259" key="8">
    <source>
        <dbReference type="Pfam" id="PF22964"/>
    </source>
</evidence>
<gene>
    <name evidence="11" type="primary">LOC112686227</name>
</gene>
<dbReference type="InterPro" id="IPR056845">
    <property type="entry name" value="LRR_Zer-1"/>
</dbReference>
<dbReference type="Pfam" id="PF25013">
    <property type="entry name" value="LRR_Zer-1"/>
    <property type="match status" value="1"/>
</dbReference>
<name>A0A8B8FUP9_9HEMI</name>
<evidence type="ECO:0000256" key="5">
    <source>
        <dbReference type="ARBA" id="ARBA00067612"/>
    </source>
</evidence>
<accession>A0A8B8FUP9</accession>
<evidence type="ECO:0000256" key="2">
    <source>
        <dbReference type="ARBA" id="ARBA00022614"/>
    </source>
</evidence>
<dbReference type="FunFam" id="1.25.10.10:FF:000111">
    <property type="entry name" value="Protein zer-1 homolog"/>
    <property type="match status" value="1"/>
</dbReference>
<evidence type="ECO:0000313" key="10">
    <source>
        <dbReference type="Proteomes" id="UP000694846"/>
    </source>
</evidence>
<keyword evidence="10" id="KW-1185">Reference proteome</keyword>
<keyword evidence="2" id="KW-0433">Leucine-rich repeat</keyword>
<evidence type="ECO:0000259" key="9">
    <source>
        <dbReference type="Pfam" id="PF25013"/>
    </source>
</evidence>
<proteinExistence type="inferred from homology"/>
<dbReference type="RefSeq" id="XP_025414213.1">
    <property type="nucleotide sequence ID" value="XM_025558428.1"/>
</dbReference>
<dbReference type="Proteomes" id="UP000694846">
    <property type="component" value="Unplaced"/>
</dbReference>
<dbReference type="Gene3D" id="3.80.10.10">
    <property type="entry name" value="Ribonuclease Inhibitor"/>
    <property type="match status" value="1"/>
</dbReference>
<dbReference type="SUPFAM" id="SSF52047">
    <property type="entry name" value="RNI-like"/>
    <property type="match status" value="1"/>
</dbReference>
<evidence type="ECO:0000313" key="11">
    <source>
        <dbReference type="RefSeq" id="XP_025414213.1"/>
    </source>
</evidence>
<reference evidence="11" key="1">
    <citation type="submission" date="2025-08" db="UniProtKB">
        <authorList>
            <consortium name="RefSeq"/>
        </authorList>
    </citation>
    <scope>IDENTIFICATION</scope>
    <source>
        <tissue evidence="11">Whole body</tissue>
    </source>
</reference>
<dbReference type="InterPro" id="IPR016024">
    <property type="entry name" value="ARM-type_fold"/>
</dbReference>
<dbReference type="GO" id="GO:0031462">
    <property type="term" value="C:Cul2-RING ubiquitin ligase complex"/>
    <property type="evidence" value="ECO:0007669"/>
    <property type="project" value="TreeGrafter"/>
</dbReference>
<protein>
    <recommendedName>
        <fullName evidence="5">Protein zer-1 homolog</fullName>
    </recommendedName>
    <alternativeName>
        <fullName evidence="6">Zyg-11 homolog B-like protein</fullName>
    </alternativeName>
</protein>
<dbReference type="SUPFAM" id="SSF48371">
    <property type="entry name" value="ARM repeat"/>
    <property type="match status" value="1"/>
</dbReference>
<dbReference type="InterPro" id="IPR055142">
    <property type="entry name" value="ZER1-like_C"/>
</dbReference>
<evidence type="ECO:0000256" key="6">
    <source>
        <dbReference type="ARBA" id="ARBA00081214"/>
    </source>
</evidence>
<dbReference type="InterPro" id="IPR051341">
    <property type="entry name" value="Zyg-11_UBL_adapter"/>
</dbReference>
<evidence type="ECO:0000256" key="7">
    <source>
        <dbReference type="PROSITE-ProRule" id="PRU00259"/>
    </source>
</evidence>
<evidence type="ECO:0000256" key="3">
    <source>
        <dbReference type="ARBA" id="ARBA00022737"/>
    </source>
</evidence>
<sequence>MNLTDRQRIPIKFRHKEERVPESLFCLCLKFVARNLNTICSETPEGYTLHEGLALPSEICEPFIEAYQNINGLLDGFAHLFQDVTKTNLISVHIHNSSITDNGLEYLLRHNLYELTLINCQNLTHRTYANIFKYSANLRSLTIGPNVQITPLNNELTNCSQTLDDIPKDIDKKAPNLKHLVLRAIIEPSVMPYSKDHTFLGDMLDKLLQLRVLDLSYCLNLGSLQNLCQLTNLHTLILFDVHNLQENGAIPHICSLQSLVVLDISQTESFPDQGVYKDENKTLGQIIKCLPNLMSLDISGTNLAGKGTAEYSLCDSLSGKKSDIPGLEYRVDNPLEFLGLYHTMHNACRRHDIPAKIISGDANEEQIFNAAASCMDKPKLLQNILNDLYHLLRYDQCTQIDQALDIVLEALTRYVQEKLIQISGSATLFYIVKNKDRPLLLNDITVKRRIITTLLTGMDYHNYDETMMRNGCLTLCQLRIPQDVMFEFKRLVQMLLHIVSTSDHEGFVQRIGIYLLNSVACQVNNKQKNELGDAGAIKKMMAIIKDRLHRRVCDDVLEVAWSTMWNVTDEAPKNCRRFLDGYGMKYFIGCLKSFPDKNELMRNMMGLLGNVAEVKELRPRLMQPNFISEFSELLFSTQDGIEVSYNAAGVIAHLASDGHKAWTIKTPSRYKVLDRMTKAIQNWNLDADRNINYRSFEPILQLAQVRHTPQCAHWAAWALANLTKVYPEKYCSIVIAEGGLRIMSELLEEQSALNLNNQPGVIHSLAQTVINQCLMYMKNTVEESSQ</sequence>
<dbReference type="OrthoDB" id="5783533at2759"/>
<feature type="domain" description="Zer-1-like leucine-rich repeats region" evidence="9">
    <location>
        <begin position="203"/>
        <end position="343"/>
    </location>
</feature>
<dbReference type="InterPro" id="IPR011989">
    <property type="entry name" value="ARM-like"/>
</dbReference>
<dbReference type="Gene3D" id="1.25.10.10">
    <property type="entry name" value="Leucine-rich Repeat Variant"/>
    <property type="match status" value="1"/>
</dbReference>
<organism evidence="10 11">
    <name type="scientific">Sipha flava</name>
    <name type="common">yellow sugarcane aphid</name>
    <dbReference type="NCBI Taxonomy" id="143950"/>
    <lineage>
        <taxon>Eukaryota</taxon>
        <taxon>Metazoa</taxon>
        <taxon>Ecdysozoa</taxon>
        <taxon>Arthropoda</taxon>
        <taxon>Hexapoda</taxon>
        <taxon>Insecta</taxon>
        <taxon>Pterygota</taxon>
        <taxon>Neoptera</taxon>
        <taxon>Paraneoptera</taxon>
        <taxon>Hemiptera</taxon>
        <taxon>Sternorrhyncha</taxon>
        <taxon>Aphidomorpha</taxon>
        <taxon>Aphidoidea</taxon>
        <taxon>Aphididae</taxon>
        <taxon>Sipha</taxon>
    </lineage>
</organism>
<keyword evidence="4" id="KW-0833">Ubl conjugation pathway</keyword>
<comment type="similarity">
    <text evidence="1">Belongs to the zyg-11 family.</text>
</comment>
<dbReference type="PANTHER" id="PTHR12904">
    <property type="match status" value="1"/>
</dbReference>
<evidence type="ECO:0000256" key="1">
    <source>
        <dbReference type="ARBA" id="ARBA00009420"/>
    </source>
</evidence>
<dbReference type="InterPro" id="IPR000225">
    <property type="entry name" value="Armadillo"/>
</dbReference>
<feature type="repeat" description="ARM" evidence="7">
    <location>
        <begin position="625"/>
        <end position="657"/>
    </location>
</feature>